<keyword evidence="1" id="KW-1133">Transmembrane helix</keyword>
<dbReference type="Proteomes" id="UP000651057">
    <property type="component" value="Unassembled WGS sequence"/>
</dbReference>
<protein>
    <submittedName>
        <fullName evidence="2">PepSY domain-containing protein</fullName>
    </submittedName>
</protein>
<proteinExistence type="predicted"/>
<keyword evidence="3" id="KW-1185">Reference proteome</keyword>
<evidence type="ECO:0000256" key="1">
    <source>
        <dbReference type="SAM" id="Phobius"/>
    </source>
</evidence>
<gene>
    <name evidence="2" type="ORF">JJQ60_02535</name>
</gene>
<dbReference type="EMBL" id="JAERQJ010000001">
    <property type="protein sequence ID" value="MBL0682384.1"/>
    <property type="molecule type" value="Genomic_DNA"/>
</dbReference>
<dbReference type="RefSeq" id="WP_201916363.1">
    <property type="nucleotide sequence ID" value="NZ_BAABAX010000001.1"/>
</dbReference>
<feature type="transmembrane region" description="Helical" evidence="1">
    <location>
        <begin position="348"/>
        <end position="370"/>
    </location>
</feature>
<dbReference type="Pfam" id="PF03929">
    <property type="entry name" value="PepSY_TM"/>
    <property type="match status" value="1"/>
</dbReference>
<dbReference type="AlphaFoldDB" id="A0A937A0U6"/>
<evidence type="ECO:0000313" key="3">
    <source>
        <dbReference type="Proteomes" id="UP000651057"/>
    </source>
</evidence>
<dbReference type="PANTHER" id="PTHR34219">
    <property type="entry name" value="IRON-REGULATED INNER MEMBRANE PROTEIN-RELATED"/>
    <property type="match status" value="1"/>
</dbReference>
<sequence>MKKKNTRKIILKIHKILGLTTGLVVFVVSITGCLWVFKEEIENFYDGYKYVTPLDQEFLSASKIKTIAEEVIPNRSIHGVIYGKPNEAIEVVFYEASPEIFYHSVFLNPYTGDFIKKIDNDAGFFGFVLKGHLRLWLPDAVGSRIVSYSVLFFLIILISGLILWWPRNNKNWKQRLKFDWNSKTRWKRKNFDLHTVVGFYISSFGLILAFTGCVMAFNWFYFIAYKATGGDKAPQFIIPESKSVMIVEKNETPPYDKLIPILYKTYKDAKNFELHYPENDTTSVLVEVSNSKGLYYNMDYLFFDQNTLEEIETTSIYGKYKDAKFADKVIRMNYDIHIGVIGGIAGKIIAFLISLICASLPVSGILLWYGRKYKKTNKAKFTYVN</sequence>
<reference evidence="2" key="1">
    <citation type="submission" date="2021-01" db="EMBL/GenBank/DDBJ databases">
        <authorList>
            <person name="Zhong Y.L."/>
        </authorList>
    </citation>
    <scope>NUCLEOTIDE SEQUENCE</scope>
    <source>
        <strain evidence="2">KCTC 23302</strain>
    </source>
</reference>
<accession>A0A937A0U6</accession>
<feature type="transmembrane region" description="Helical" evidence="1">
    <location>
        <begin position="197"/>
        <end position="222"/>
    </location>
</feature>
<organism evidence="2 3">
    <name type="scientific">Aquimarina mytili</name>
    <dbReference type="NCBI Taxonomy" id="874423"/>
    <lineage>
        <taxon>Bacteria</taxon>
        <taxon>Pseudomonadati</taxon>
        <taxon>Bacteroidota</taxon>
        <taxon>Flavobacteriia</taxon>
        <taxon>Flavobacteriales</taxon>
        <taxon>Flavobacteriaceae</taxon>
        <taxon>Aquimarina</taxon>
    </lineage>
</organism>
<keyword evidence="1" id="KW-0472">Membrane</keyword>
<dbReference type="InterPro" id="IPR005625">
    <property type="entry name" value="PepSY-ass_TM"/>
</dbReference>
<evidence type="ECO:0000313" key="2">
    <source>
        <dbReference type="EMBL" id="MBL0682384.1"/>
    </source>
</evidence>
<dbReference type="PANTHER" id="PTHR34219:SF3">
    <property type="entry name" value="BLL7967 PROTEIN"/>
    <property type="match status" value="1"/>
</dbReference>
<comment type="caution">
    <text evidence="2">The sequence shown here is derived from an EMBL/GenBank/DDBJ whole genome shotgun (WGS) entry which is preliminary data.</text>
</comment>
<feature type="transmembrane region" description="Helical" evidence="1">
    <location>
        <begin position="145"/>
        <end position="165"/>
    </location>
</feature>
<feature type="transmembrane region" description="Helical" evidence="1">
    <location>
        <begin position="16"/>
        <end position="37"/>
    </location>
</feature>
<dbReference type="PROSITE" id="PS51257">
    <property type="entry name" value="PROKAR_LIPOPROTEIN"/>
    <property type="match status" value="1"/>
</dbReference>
<name>A0A937A0U6_9FLAO</name>
<keyword evidence="1" id="KW-0812">Transmembrane</keyword>